<gene>
    <name evidence="3" type="ORF">XM47_00755</name>
</gene>
<organism evidence="3 4">
    <name type="scientific">Catenovulum maritimum</name>
    <dbReference type="NCBI Taxonomy" id="1513271"/>
    <lineage>
        <taxon>Bacteria</taxon>
        <taxon>Pseudomonadati</taxon>
        <taxon>Pseudomonadota</taxon>
        <taxon>Gammaproteobacteria</taxon>
        <taxon>Alteromonadales</taxon>
        <taxon>Alteromonadaceae</taxon>
        <taxon>Catenovulum</taxon>
    </lineage>
</organism>
<dbReference type="Pfam" id="PF05036">
    <property type="entry name" value="SPOR"/>
    <property type="match status" value="1"/>
</dbReference>
<keyword evidence="1" id="KW-1133">Transmembrane helix</keyword>
<proteinExistence type="predicted"/>
<protein>
    <recommendedName>
        <fullName evidence="2">SPOR domain-containing protein</fullName>
    </recommendedName>
</protein>
<dbReference type="Proteomes" id="UP000037600">
    <property type="component" value="Unassembled WGS sequence"/>
</dbReference>
<dbReference type="PANTHER" id="PTHR38687">
    <property type="entry name" value="CELL DIVISION PROTEIN DEDD-RELATED"/>
    <property type="match status" value="1"/>
</dbReference>
<dbReference type="AlphaFoldDB" id="A0A0J8GV82"/>
<dbReference type="OrthoDB" id="7069135at2"/>
<dbReference type="GO" id="GO:0032153">
    <property type="term" value="C:cell division site"/>
    <property type="evidence" value="ECO:0007669"/>
    <property type="project" value="TreeGrafter"/>
</dbReference>
<dbReference type="SUPFAM" id="SSF110997">
    <property type="entry name" value="Sporulation related repeat"/>
    <property type="match status" value="1"/>
</dbReference>
<dbReference type="PANTHER" id="PTHR38687:SF1">
    <property type="entry name" value="CELL DIVISION PROTEIN DEDD"/>
    <property type="match status" value="1"/>
</dbReference>
<evidence type="ECO:0000313" key="4">
    <source>
        <dbReference type="Proteomes" id="UP000037600"/>
    </source>
</evidence>
<dbReference type="EMBL" id="LAZL01000002">
    <property type="protein sequence ID" value="KMT66695.1"/>
    <property type="molecule type" value="Genomic_DNA"/>
</dbReference>
<evidence type="ECO:0000256" key="1">
    <source>
        <dbReference type="SAM" id="Phobius"/>
    </source>
</evidence>
<dbReference type="InterPro" id="IPR007730">
    <property type="entry name" value="SPOR-like_dom"/>
</dbReference>
<dbReference type="GO" id="GO:0042834">
    <property type="term" value="F:peptidoglycan binding"/>
    <property type="evidence" value="ECO:0007669"/>
    <property type="project" value="InterPro"/>
</dbReference>
<evidence type="ECO:0000259" key="2">
    <source>
        <dbReference type="PROSITE" id="PS51724"/>
    </source>
</evidence>
<feature type="transmembrane region" description="Helical" evidence="1">
    <location>
        <begin position="6"/>
        <end position="27"/>
    </location>
</feature>
<dbReference type="InterPro" id="IPR052521">
    <property type="entry name" value="Cell_div_SPOR-domain"/>
</dbReference>
<reference evidence="3 4" key="1">
    <citation type="submission" date="2015-04" db="EMBL/GenBank/DDBJ databases">
        <title>Draft Genome Sequence of the Novel Agar-Digesting Marine Bacterium Q1.</title>
        <authorList>
            <person name="Li Y."/>
            <person name="Li D."/>
            <person name="Chen G."/>
            <person name="Du Z."/>
        </authorList>
    </citation>
    <scope>NUCLEOTIDE SEQUENCE [LARGE SCALE GENOMIC DNA]</scope>
    <source>
        <strain evidence="3 4">Q1</strain>
    </source>
</reference>
<keyword evidence="1" id="KW-0472">Membrane</keyword>
<dbReference type="Gene3D" id="3.30.70.1070">
    <property type="entry name" value="Sporulation related repeat"/>
    <property type="match status" value="1"/>
</dbReference>
<dbReference type="InterPro" id="IPR036680">
    <property type="entry name" value="SPOR-like_sf"/>
</dbReference>
<dbReference type="GO" id="GO:0032506">
    <property type="term" value="P:cytokinetic process"/>
    <property type="evidence" value="ECO:0007669"/>
    <property type="project" value="TreeGrafter"/>
</dbReference>
<sequence>MNTAFHNRIVGSIVFIALIVIFLPDLLSGKKNQFIDEVKAIPTSPQIKPIPAMPKAPEAEYEAKMNSAKAPITDEQNLDVIFINDETLAEAAEQTRQQVEQQQASAADSESPFNKPAWVIQLGSFKHGKNIQNLVAKLKREGYVCFTRPIQTRNGPLTKVYVGPELDKQSLEKMLPELKRLTNLSGKLTIYRPTEN</sequence>
<feature type="domain" description="SPOR" evidence="2">
    <location>
        <begin position="112"/>
        <end position="191"/>
    </location>
</feature>
<dbReference type="STRING" id="1513271.XM47_00755"/>
<comment type="caution">
    <text evidence="3">The sequence shown here is derived from an EMBL/GenBank/DDBJ whole genome shotgun (WGS) entry which is preliminary data.</text>
</comment>
<dbReference type="PROSITE" id="PS51724">
    <property type="entry name" value="SPOR"/>
    <property type="match status" value="1"/>
</dbReference>
<dbReference type="RefSeq" id="WP_048688250.1">
    <property type="nucleotide sequence ID" value="NZ_KQ130482.1"/>
</dbReference>
<keyword evidence="4" id="KW-1185">Reference proteome</keyword>
<accession>A0A0J8GV82</accession>
<evidence type="ECO:0000313" key="3">
    <source>
        <dbReference type="EMBL" id="KMT66695.1"/>
    </source>
</evidence>
<name>A0A0J8GV82_9ALTE</name>
<dbReference type="GO" id="GO:0030428">
    <property type="term" value="C:cell septum"/>
    <property type="evidence" value="ECO:0007669"/>
    <property type="project" value="TreeGrafter"/>
</dbReference>
<keyword evidence="1" id="KW-0812">Transmembrane</keyword>